<proteinExistence type="predicted"/>
<accession>A0AAV5WG01</accession>
<dbReference type="Proteomes" id="UP001432322">
    <property type="component" value="Unassembled WGS sequence"/>
</dbReference>
<comment type="caution">
    <text evidence="1">The sequence shown here is derived from an EMBL/GenBank/DDBJ whole genome shotgun (WGS) entry which is preliminary data.</text>
</comment>
<sequence>KEELSDEETSFGRSLALATKIRLMLDEIAARISNRRTDTDVVKALTVLCGFINQDTVKSALRSYERGRVKLYGLKQTRKQQIMAAATLTRMKSERDEAELDRMIEEMEVKGGTKEAEMNRPPPEIMFPRRACHGRKGMLVAQVTCSPDRFVYPEANYCRCDDFARRVLEKRSAYTCVHWLAAWMAIAMGQNIEETPLESLLMMRREAIGVGNEDEEEIDRS</sequence>
<reference evidence="1" key="1">
    <citation type="submission" date="2023-10" db="EMBL/GenBank/DDBJ databases">
        <title>Genome assembly of Pristionchus species.</title>
        <authorList>
            <person name="Yoshida K."/>
            <person name="Sommer R.J."/>
        </authorList>
    </citation>
    <scope>NUCLEOTIDE SEQUENCE</scope>
    <source>
        <strain evidence="1">RS5133</strain>
    </source>
</reference>
<feature type="non-terminal residue" evidence="1">
    <location>
        <position position="1"/>
    </location>
</feature>
<dbReference type="AlphaFoldDB" id="A0AAV5WG01"/>
<organism evidence="1 2">
    <name type="scientific">Pristionchus fissidentatus</name>
    <dbReference type="NCBI Taxonomy" id="1538716"/>
    <lineage>
        <taxon>Eukaryota</taxon>
        <taxon>Metazoa</taxon>
        <taxon>Ecdysozoa</taxon>
        <taxon>Nematoda</taxon>
        <taxon>Chromadorea</taxon>
        <taxon>Rhabditida</taxon>
        <taxon>Rhabditina</taxon>
        <taxon>Diplogasteromorpha</taxon>
        <taxon>Diplogasteroidea</taxon>
        <taxon>Neodiplogasteridae</taxon>
        <taxon>Pristionchus</taxon>
    </lineage>
</organism>
<evidence type="ECO:0008006" key="3">
    <source>
        <dbReference type="Google" id="ProtNLM"/>
    </source>
</evidence>
<evidence type="ECO:0000313" key="1">
    <source>
        <dbReference type="EMBL" id="GMT31171.1"/>
    </source>
</evidence>
<name>A0AAV5WG01_9BILA</name>
<evidence type="ECO:0000313" key="2">
    <source>
        <dbReference type="Proteomes" id="UP001432322"/>
    </source>
</evidence>
<protein>
    <recommendedName>
        <fullName evidence="3">SWIM-type domain-containing protein</fullName>
    </recommendedName>
</protein>
<dbReference type="EMBL" id="BTSY01000006">
    <property type="protein sequence ID" value="GMT31171.1"/>
    <property type="molecule type" value="Genomic_DNA"/>
</dbReference>
<keyword evidence="2" id="KW-1185">Reference proteome</keyword>
<gene>
    <name evidence="1" type="ORF">PFISCL1PPCAC_22468</name>
</gene>